<comment type="caution">
    <text evidence="2">The sequence shown here is derived from an EMBL/GenBank/DDBJ whole genome shotgun (WGS) entry which is preliminary data.</text>
</comment>
<name>A0A7X3KTT8_9GAMM</name>
<dbReference type="EMBL" id="WTFN01000027">
    <property type="protein sequence ID" value="MWK56901.1"/>
    <property type="molecule type" value="Genomic_DNA"/>
</dbReference>
<evidence type="ECO:0000313" key="3">
    <source>
        <dbReference type="Proteomes" id="UP000461288"/>
    </source>
</evidence>
<feature type="chain" id="PRO_5031245358" evidence="1">
    <location>
        <begin position="26"/>
        <end position="132"/>
    </location>
</feature>
<dbReference type="RefSeq" id="WP_160481026.1">
    <property type="nucleotide sequence ID" value="NZ_WTFN01000027.1"/>
</dbReference>
<dbReference type="Proteomes" id="UP000461288">
    <property type="component" value="Unassembled WGS sequence"/>
</dbReference>
<protein>
    <submittedName>
        <fullName evidence="2">Uncharacterized protein</fullName>
    </submittedName>
</protein>
<organism evidence="2 3">
    <name type="scientific">Metapseudomonas otitidis</name>
    <dbReference type="NCBI Taxonomy" id="319939"/>
    <lineage>
        <taxon>Bacteria</taxon>
        <taxon>Pseudomonadati</taxon>
        <taxon>Pseudomonadota</taxon>
        <taxon>Gammaproteobacteria</taxon>
        <taxon>Pseudomonadales</taxon>
        <taxon>Pseudomonadaceae</taxon>
        <taxon>Metapseudomonas</taxon>
    </lineage>
</organism>
<dbReference type="AlphaFoldDB" id="A0A7X3KTT8"/>
<gene>
    <name evidence="2" type="ORF">GO594_13015</name>
</gene>
<sequence>MSISRNYNRQCVAFALQAIALASFADGAVQQAVQLPAGAIVTRAFIVVDEAFNAATTATAKVGDAADDDRYSATPVDLKTIGKKDLDITGYEMPAQGFLTVTYGFTGAAATTGKARLFVEYIDTGKAEWTQG</sequence>
<proteinExistence type="predicted"/>
<reference evidence="2 3" key="1">
    <citation type="submission" date="2019-12" db="EMBL/GenBank/DDBJ databases">
        <title>Draft genome sequence of Pseudomonas otitidis recovered from a chicken carcass.</title>
        <authorList>
            <person name="Vieira T.R."/>
            <person name="Oliviera E.F.C."/>
            <person name="Silva N.M.V."/>
            <person name="Sambrano G.E."/>
            <person name="Cibulski S.P."/>
            <person name="Cardoso M.R.I."/>
        </authorList>
    </citation>
    <scope>NUCLEOTIDE SEQUENCE [LARGE SCALE GENOMIC DNA]</scope>
    <source>
        <strain evidence="2 3">25_K</strain>
    </source>
</reference>
<evidence type="ECO:0000256" key="1">
    <source>
        <dbReference type="SAM" id="SignalP"/>
    </source>
</evidence>
<evidence type="ECO:0000313" key="2">
    <source>
        <dbReference type="EMBL" id="MWK56901.1"/>
    </source>
</evidence>
<feature type="signal peptide" evidence="1">
    <location>
        <begin position="1"/>
        <end position="25"/>
    </location>
</feature>
<accession>A0A7X3KTT8</accession>
<keyword evidence="1" id="KW-0732">Signal</keyword>